<gene>
    <name evidence="1" type="ORF">EVAR_65336_1</name>
</gene>
<name>A0A4C1YRE9_EUMVA</name>
<dbReference type="EMBL" id="BGZK01001387">
    <property type="protein sequence ID" value="GBP78826.1"/>
    <property type="molecule type" value="Genomic_DNA"/>
</dbReference>
<proteinExistence type="predicted"/>
<dbReference type="AlphaFoldDB" id="A0A4C1YRE9"/>
<accession>A0A4C1YRE9</accession>
<dbReference type="OrthoDB" id="7394262at2759"/>
<evidence type="ECO:0000313" key="2">
    <source>
        <dbReference type="Proteomes" id="UP000299102"/>
    </source>
</evidence>
<organism evidence="1 2">
    <name type="scientific">Eumeta variegata</name>
    <name type="common">Bagworm moth</name>
    <name type="synonym">Eumeta japonica</name>
    <dbReference type="NCBI Taxonomy" id="151549"/>
    <lineage>
        <taxon>Eukaryota</taxon>
        <taxon>Metazoa</taxon>
        <taxon>Ecdysozoa</taxon>
        <taxon>Arthropoda</taxon>
        <taxon>Hexapoda</taxon>
        <taxon>Insecta</taxon>
        <taxon>Pterygota</taxon>
        <taxon>Neoptera</taxon>
        <taxon>Endopterygota</taxon>
        <taxon>Lepidoptera</taxon>
        <taxon>Glossata</taxon>
        <taxon>Ditrysia</taxon>
        <taxon>Tineoidea</taxon>
        <taxon>Psychidae</taxon>
        <taxon>Oiketicinae</taxon>
        <taxon>Eumeta</taxon>
    </lineage>
</organism>
<evidence type="ECO:0000313" key="1">
    <source>
        <dbReference type="EMBL" id="GBP78826.1"/>
    </source>
</evidence>
<reference evidence="1 2" key="1">
    <citation type="journal article" date="2019" name="Commun. Biol.">
        <title>The bagworm genome reveals a unique fibroin gene that provides high tensile strength.</title>
        <authorList>
            <person name="Kono N."/>
            <person name="Nakamura H."/>
            <person name="Ohtoshi R."/>
            <person name="Tomita M."/>
            <person name="Numata K."/>
            <person name="Arakawa K."/>
        </authorList>
    </citation>
    <scope>NUCLEOTIDE SEQUENCE [LARGE SCALE GENOMIC DNA]</scope>
</reference>
<keyword evidence="2" id="KW-1185">Reference proteome</keyword>
<sequence>MHEVPRSRQTRLLSNPVRRILEVRGVCTSSARPPATNLPFHSGPASARCEGEIARSTARGCVLPPPPAGYSRNSLPRDPRAAAAALRLAIDVLLVCCAHASRPHSLVFLVQDETILHKYLNRL</sequence>
<comment type="caution">
    <text evidence="1">The sequence shown here is derived from an EMBL/GenBank/DDBJ whole genome shotgun (WGS) entry which is preliminary data.</text>
</comment>
<dbReference type="Proteomes" id="UP000299102">
    <property type="component" value="Unassembled WGS sequence"/>
</dbReference>
<protein>
    <submittedName>
        <fullName evidence="1">Uncharacterized protein</fullName>
    </submittedName>
</protein>